<reference evidence="1" key="1">
    <citation type="journal article" date="2014" name="Int. J. Syst. Evol. Microbiol.">
        <title>Complete genome sequence of Corynebacterium casei LMG S-19264T (=DSM 44701T), isolated from a smear-ripened cheese.</title>
        <authorList>
            <consortium name="US DOE Joint Genome Institute (JGI-PGF)"/>
            <person name="Walter F."/>
            <person name="Albersmeier A."/>
            <person name="Kalinowski J."/>
            <person name="Ruckert C."/>
        </authorList>
    </citation>
    <scope>NUCLEOTIDE SEQUENCE</scope>
    <source>
        <strain evidence="1">JCM 30078</strain>
    </source>
</reference>
<organism evidence="1 2">
    <name type="scientific">Pseudomonas matsuisoli</name>
    <dbReference type="NCBI Taxonomy" id="1515666"/>
    <lineage>
        <taxon>Bacteria</taxon>
        <taxon>Pseudomonadati</taxon>
        <taxon>Pseudomonadota</taxon>
        <taxon>Gammaproteobacteria</taxon>
        <taxon>Pseudomonadales</taxon>
        <taxon>Pseudomonadaceae</taxon>
        <taxon>Pseudomonas</taxon>
    </lineage>
</organism>
<dbReference type="AlphaFoldDB" id="A0A917PLM9"/>
<dbReference type="EMBL" id="BMPO01000001">
    <property type="protein sequence ID" value="GGJ83223.1"/>
    <property type="molecule type" value="Genomic_DNA"/>
</dbReference>
<sequence length="89" mass="10082">MQQTTITAEQARDNAMHASNGVDQMLATISREIDILSKAGRRSSTHSFSKENVSDDELRQTLDEMINRGFSVDRQANINGDLWTVRLTW</sequence>
<accession>A0A917PLM9</accession>
<reference evidence="1" key="2">
    <citation type="submission" date="2020-09" db="EMBL/GenBank/DDBJ databases">
        <authorList>
            <person name="Sun Q."/>
            <person name="Ohkuma M."/>
        </authorList>
    </citation>
    <scope>NUCLEOTIDE SEQUENCE</scope>
    <source>
        <strain evidence="1">JCM 30078</strain>
    </source>
</reference>
<comment type="caution">
    <text evidence="1">The sequence shown here is derived from an EMBL/GenBank/DDBJ whole genome shotgun (WGS) entry which is preliminary data.</text>
</comment>
<dbReference type="Proteomes" id="UP000635983">
    <property type="component" value="Unassembled WGS sequence"/>
</dbReference>
<evidence type="ECO:0000313" key="2">
    <source>
        <dbReference type="Proteomes" id="UP000635983"/>
    </source>
</evidence>
<name>A0A917PLM9_9PSED</name>
<dbReference type="RefSeq" id="WP_188981693.1">
    <property type="nucleotide sequence ID" value="NZ_BMPO01000001.1"/>
</dbReference>
<keyword evidence="2" id="KW-1185">Reference proteome</keyword>
<proteinExistence type="predicted"/>
<protein>
    <submittedName>
        <fullName evidence="1">Uncharacterized protein</fullName>
    </submittedName>
</protein>
<evidence type="ECO:0000313" key="1">
    <source>
        <dbReference type="EMBL" id="GGJ83223.1"/>
    </source>
</evidence>
<gene>
    <name evidence="1" type="ORF">GCM10009304_06580</name>
</gene>